<accession>A0A9X3SE37</accession>
<keyword evidence="4" id="KW-1185">Reference proteome</keyword>
<dbReference type="RefSeq" id="WP_270028929.1">
    <property type="nucleotide sequence ID" value="NZ_JAPDDP010000077.1"/>
</dbReference>
<dbReference type="Pfam" id="PF04069">
    <property type="entry name" value="OpuAC"/>
    <property type="match status" value="2"/>
</dbReference>
<evidence type="ECO:0000313" key="3">
    <source>
        <dbReference type="EMBL" id="MDA0184475.1"/>
    </source>
</evidence>
<evidence type="ECO:0000259" key="2">
    <source>
        <dbReference type="Pfam" id="PF04069"/>
    </source>
</evidence>
<dbReference type="Gene3D" id="3.40.190.10">
    <property type="entry name" value="Periplasmic binding protein-like II"/>
    <property type="match status" value="2"/>
</dbReference>
<keyword evidence="1" id="KW-0732">Signal</keyword>
<evidence type="ECO:0000256" key="1">
    <source>
        <dbReference type="SAM" id="SignalP"/>
    </source>
</evidence>
<dbReference type="GO" id="GO:0022857">
    <property type="term" value="F:transmembrane transporter activity"/>
    <property type="evidence" value="ECO:0007669"/>
    <property type="project" value="InterPro"/>
</dbReference>
<dbReference type="InterPro" id="IPR007210">
    <property type="entry name" value="ABC_Gly_betaine_transp_sub-bd"/>
</dbReference>
<reference evidence="3" key="1">
    <citation type="submission" date="2022-10" db="EMBL/GenBank/DDBJ databases">
        <title>The WGS of Solirubrobacter phytolaccae KCTC 29190.</title>
        <authorList>
            <person name="Jiang Z."/>
        </authorList>
    </citation>
    <scope>NUCLEOTIDE SEQUENCE</scope>
    <source>
        <strain evidence="3">KCTC 29190</strain>
    </source>
</reference>
<dbReference type="EMBL" id="JAPDDP010000077">
    <property type="protein sequence ID" value="MDA0184475.1"/>
    <property type="molecule type" value="Genomic_DNA"/>
</dbReference>
<gene>
    <name evidence="3" type="ORF">OJ997_29495</name>
</gene>
<dbReference type="SUPFAM" id="SSF53850">
    <property type="entry name" value="Periplasmic binding protein-like II"/>
    <property type="match status" value="2"/>
</dbReference>
<dbReference type="Gene3D" id="3.40.190.120">
    <property type="entry name" value="Osmoprotection protein (prox), domain 2"/>
    <property type="match status" value="2"/>
</dbReference>
<protein>
    <recommendedName>
        <fullName evidence="2">ABC-type glycine betaine transport system substrate-binding domain-containing protein</fullName>
    </recommendedName>
</protein>
<dbReference type="AlphaFoldDB" id="A0A9X3SE37"/>
<feature type="signal peptide" evidence="1">
    <location>
        <begin position="1"/>
        <end position="21"/>
    </location>
</feature>
<dbReference type="GO" id="GO:0043190">
    <property type="term" value="C:ATP-binding cassette (ABC) transporter complex"/>
    <property type="evidence" value="ECO:0007669"/>
    <property type="project" value="InterPro"/>
</dbReference>
<organism evidence="3 4">
    <name type="scientific">Solirubrobacter phytolaccae</name>
    <dbReference type="NCBI Taxonomy" id="1404360"/>
    <lineage>
        <taxon>Bacteria</taxon>
        <taxon>Bacillati</taxon>
        <taxon>Actinomycetota</taxon>
        <taxon>Thermoleophilia</taxon>
        <taxon>Solirubrobacterales</taxon>
        <taxon>Solirubrobacteraceae</taxon>
        <taxon>Solirubrobacter</taxon>
    </lineage>
</organism>
<feature type="domain" description="ABC-type glycine betaine transport system substrate-binding" evidence="2">
    <location>
        <begin position="40"/>
        <end position="160"/>
    </location>
</feature>
<feature type="domain" description="ABC-type glycine betaine transport system substrate-binding" evidence="2">
    <location>
        <begin position="175"/>
        <end position="295"/>
    </location>
</feature>
<comment type="caution">
    <text evidence="3">The sequence shown here is derived from an EMBL/GenBank/DDBJ whole genome shotgun (WGS) entry which is preliminary data.</text>
</comment>
<name>A0A9X3SE37_9ACTN</name>
<feature type="chain" id="PRO_5040828657" description="ABC-type glycine betaine transport system substrate-binding domain-containing protein" evidence="1">
    <location>
        <begin position="22"/>
        <end position="302"/>
    </location>
</feature>
<evidence type="ECO:0000313" key="4">
    <source>
        <dbReference type="Proteomes" id="UP001147653"/>
    </source>
</evidence>
<proteinExistence type="predicted"/>
<sequence length="302" mass="32859">MRWLAVGVALVFWLVSAPAQAQEVRLAAPSDCLVNPACGQGLESAYGLDVQSAFVPLTVADAGISALDDGLAEVAIAFSSNPQVSRPDIVTLRDDRSMIYPDYVVPAVRRGLLRGYGKRAKEIRRRLNDASAALTTLALRGLNQAVIDGRMPEAVGGEFVDANGLGGDAARKPGKRIVIGYMSFDENETLAHLYAEALRAGGFRVVVRDIRGLRPEAVRKLRRDQIDLYPAYDGSLLRYLVGTSPERLKAGLKRTLARIDVEPMRRSRAQDSNVFVTKTETASRLGLARISDLARFWQPAGP</sequence>
<dbReference type="Proteomes" id="UP001147653">
    <property type="component" value="Unassembled WGS sequence"/>
</dbReference>